<gene>
    <name evidence="2" type="ORF">BpHYR1_048289</name>
</gene>
<dbReference type="Proteomes" id="UP000276133">
    <property type="component" value="Unassembled WGS sequence"/>
</dbReference>
<dbReference type="EMBL" id="REGN01007836">
    <property type="protein sequence ID" value="RNA05150.1"/>
    <property type="molecule type" value="Genomic_DNA"/>
</dbReference>
<keyword evidence="1" id="KW-0732">Signal</keyword>
<dbReference type="AlphaFoldDB" id="A0A3M7Q185"/>
<evidence type="ECO:0000313" key="3">
    <source>
        <dbReference type="Proteomes" id="UP000276133"/>
    </source>
</evidence>
<feature type="chain" id="PRO_5018322116" evidence="1">
    <location>
        <begin position="29"/>
        <end position="90"/>
    </location>
</feature>
<comment type="caution">
    <text evidence="2">The sequence shown here is derived from an EMBL/GenBank/DDBJ whole genome shotgun (WGS) entry which is preliminary data.</text>
</comment>
<organism evidence="2 3">
    <name type="scientific">Brachionus plicatilis</name>
    <name type="common">Marine rotifer</name>
    <name type="synonym">Brachionus muelleri</name>
    <dbReference type="NCBI Taxonomy" id="10195"/>
    <lineage>
        <taxon>Eukaryota</taxon>
        <taxon>Metazoa</taxon>
        <taxon>Spiralia</taxon>
        <taxon>Gnathifera</taxon>
        <taxon>Rotifera</taxon>
        <taxon>Eurotatoria</taxon>
        <taxon>Monogononta</taxon>
        <taxon>Pseudotrocha</taxon>
        <taxon>Ploima</taxon>
        <taxon>Brachionidae</taxon>
        <taxon>Brachionus</taxon>
    </lineage>
</organism>
<evidence type="ECO:0000313" key="2">
    <source>
        <dbReference type="EMBL" id="RNA05150.1"/>
    </source>
</evidence>
<feature type="signal peptide" evidence="1">
    <location>
        <begin position="1"/>
        <end position="28"/>
    </location>
</feature>
<name>A0A3M7Q185_BRAPC</name>
<reference evidence="2 3" key="1">
    <citation type="journal article" date="2018" name="Sci. Rep.">
        <title>Genomic signatures of local adaptation to the degree of environmental predictability in rotifers.</title>
        <authorList>
            <person name="Franch-Gras L."/>
            <person name="Hahn C."/>
            <person name="Garcia-Roger E.M."/>
            <person name="Carmona M.J."/>
            <person name="Serra M."/>
            <person name="Gomez A."/>
        </authorList>
    </citation>
    <scope>NUCLEOTIDE SEQUENCE [LARGE SCALE GENOMIC DNA]</scope>
    <source>
        <strain evidence="2">HYR1</strain>
    </source>
</reference>
<keyword evidence="3" id="KW-1185">Reference proteome</keyword>
<evidence type="ECO:0000256" key="1">
    <source>
        <dbReference type="SAM" id="SignalP"/>
    </source>
</evidence>
<accession>A0A3M7Q185</accession>
<sequence>MLEKILISWKFILSLLEIIFMKISYCHCETTTLVEKSDSFCIIFLRQFQFLLKSKEIDLLYKKRSSKFNPDFDFTYDLLILNKFEILMLD</sequence>
<proteinExistence type="predicted"/>
<protein>
    <submittedName>
        <fullName evidence="2">Uncharacterized protein</fullName>
    </submittedName>
</protein>